<evidence type="ECO:0000313" key="2">
    <source>
        <dbReference type="EMBL" id="SDG94376.1"/>
    </source>
</evidence>
<organism evidence="2 3">
    <name type="scientific">Lentzea fradiae</name>
    <dbReference type="NCBI Taxonomy" id="200378"/>
    <lineage>
        <taxon>Bacteria</taxon>
        <taxon>Bacillati</taxon>
        <taxon>Actinomycetota</taxon>
        <taxon>Actinomycetes</taxon>
        <taxon>Pseudonocardiales</taxon>
        <taxon>Pseudonocardiaceae</taxon>
        <taxon>Lentzea</taxon>
    </lineage>
</organism>
<dbReference type="RefSeq" id="WP_090054800.1">
    <property type="nucleotide sequence ID" value="NZ_FNCC01000013.1"/>
</dbReference>
<protein>
    <recommendedName>
        <fullName evidence="4">Excreted virulence factor EspC, type VII ESX diderm</fullName>
    </recommendedName>
</protein>
<accession>A0A1G7YDI0</accession>
<evidence type="ECO:0000313" key="3">
    <source>
        <dbReference type="Proteomes" id="UP000199623"/>
    </source>
</evidence>
<evidence type="ECO:0000256" key="1">
    <source>
        <dbReference type="SAM" id="Coils"/>
    </source>
</evidence>
<dbReference type="STRING" id="200378.SAMN05216553_113235"/>
<sequence>MQGKEVDIQLLRDEAENAESARQMLRSARYRLTTVRDLFGGDHWGTSPEGQALKNSLLAVVDHRLAEVDQLVAAAEKIAVGLAETADLEEKTEQEVGDSFRKVMPR</sequence>
<keyword evidence="3" id="KW-1185">Reference proteome</keyword>
<proteinExistence type="predicted"/>
<name>A0A1G7YDI0_9PSEU</name>
<reference evidence="3" key="1">
    <citation type="submission" date="2016-10" db="EMBL/GenBank/DDBJ databases">
        <authorList>
            <person name="Varghese N."/>
            <person name="Submissions S."/>
        </authorList>
    </citation>
    <scope>NUCLEOTIDE SEQUENCE [LARGE SCALE GENOMIC DNA]</scope>
    <source>
        <strain evidence="3">CGMCC 4.3506</strain>
    </source>
</reference>
<dbReference type="Proteomes" id="UP000199623">
    <property type="component" value="Unassembled WGS sequence"/>
</dbReference>
<feature type="coiled-coil region" evidence="1">
    <location>
        <begin position="1"/>
        <end position="28"/>
    </location>
</feature>
<keyword evidence="1" id="KW-0175">Coiled coil</keyword>
<evidence type="ECO:0008006" key="4">
    <source>
        <dbReference type="Google" id="ProtNLM"/>
    </source>
</evidence>
<gene>
    <name evidence="2" type="ORF">SAMN05216553_113235</name>
</gene>
<dbReference type="AlphaFoldDB" id="A0A1G7YDI0"/>
<dbReference type="EMBL" id="FNCC01000013">
    <property type="protein sequence ID" value="SDG94376.1"/>
    <property type="molecule type" value="Genomic_DNA"/>
</dbReference>